<evidence type="ECO:0000313" key="3">
    <source>
        <dbReference type="Proteomes" id="UP001338125"/>
    </source>
</evidence>
<comment type="caution">
    <text evidence="2">The sequence shown here is derived from an EMBL/GenBank/DDBJ whole genome shotgun (WGS) entry which is preliminary data.</text>
</comment>
<accession>A0ABR0S515</accession>
<reference evidence="2 3" key="1">
    <citation type="submission" date="2024-01" db="EMBL/GenBank/DDBJ databases">
        <title>Complete genome of Cladobotryum mycophilum ATHUM6906.</title>
        <authorList>
            <person name="Christinaki A.C."/>
            <person name="Myridakis A.I."/>
            <person name="Kouvelis V.N."/>
        </authorList>
    </citation>
    <scope>NUCLEOTIDE SEQUENCE [LARGE SCALE GENOMIC DNA]</scope>
    <source>
        <strain evidence="2 3">ATHUM6906</strain>
    </source>
</reference>
<organism evidence="2 3">
    <name type="scientific">Cladobotryum mycophilum</name>
    <dbReference type="NCBI Taxonomy" id="491253"/>
    <lineage>
        <taxon>Eukaryota</taxon>
        <taxon>Fungi</taxon>
        <taxon>Dikarya</taxon>
        <taxon>Ascomycota</taxon>
        <taxon>Pezizomycotina</taxon>
        <taxon>Sordariomycetes</taxon>
        <taxon>Hypocreomycetidae</taxon>
        <taxon>Hypocreales</taxon>
        <taxon>Hypocreaceae</taxon>
        <taxon>Cladobotryum</taxon>
    </lineage>
</organism>
<dbReference type="EMBL" id="JAVFKD010000016">
    <property type="protein sequence ID" value="KAK5987223.1"/>
    <property type="molecule type" value="Genomic_DNA"/>
</dbReference>
<evidence type="ECO:0000313" key="2">
    <source>
        <dbReference type="EMBL" id="KAK5987223.1"/>
    </source>
</evidence>
<evidence type="ECO:0008006" key="4">
    <source>
        <dbReference type="Google" id="ProtNLM"/>
    </source>
</evidence>
<proteinExistence type="predicted"/>
<dbReference type="Proteomes" id="UP001338125">
    <property type="component" value="Unassembled WGS sequence"/>
</dbReference>
<evidence type="ECO:0000256" key="1">
    <source>
        <dbReference type="SAM" id="MobiDB-lite"/>
    </source>
</evidence>
<name>A0ABR0S515_9HYPO</name>
<keyword evidence="3" id="KW-1185">Reference proteome</keyword>
<protein>
    <recommendedName>
        <fullName evidence="4">Pal1-like protein</fullName>
    </recommendedName>
</protein>
<feature type="region of interest" description="Disordered" evidence="1">
    <location>
        <begin position="101"/>
        <end position="137"/>
    </location>
</feature>
<gene>
    <name evidence="2" type="ORF">PT974_11347</name>
</gene>
<sequence length="231" mass="26010">MASVGNGARQIKDRALSARSIRVLVTPTPITFAERRSILQVLEQYGAVEMFKMPPGHYSNFISVTKEVTTAERLIASSPLTYNVTEPSRTTADDIYIADLTEPDGNISSSQTLVNMGPQRDGGQAQDRKKQQQQQEQTQFKLEIFPAPEFRHRFAMAGSPLHNSWPRAYERDQSFMATTLKQSLPQTMVGKGLAHWLINLGTAHRMERKAKRLQVKGWLPGNMRHRGTTTE</sequence>